<dbReference type="OMA" id="VHFIQAS"/>
<keyword evidence="1" id="KW-0175">Coiled coil</keyword>
<feature type="region of interest" description="Disordered" evidence="2">
    <location>
        <begin position="283"/>
        <end position="339"/>
    </location>
</feature>
<feature type="compositionally biased region" description="Polar residues" evidence="2">
    <location>
        <begin position="314"/>
        <end position="328"/>
    </location>
</feature>
<evidence type="ECO:0000313" key="6">
    <source>
        <dbReference type="Proteomes" id="UP000314986"/>
    </source>
</evidence>
<dbReference type="STRING" id="7868.ENSCMIP00000039644"/>
<sequence>MNLLYACYSLLLVPALAVSTRRGYEDLERKLKQISMEKSNLLHQLSKTAIELEGIKGNLQSLKSYETVAKNDVQKLLEISQKQKDEMKSLQEALQKQVNEAALKAEKQQAGINFLKAEVERKSKLIKDLQQENKSLKNKLLSGNKQCGIHAEESKKIQSQLKELRYGKKDLIFKAQQLTDLERKLLAVKQELEKTAGDKESQLEALKEVAQLCVSGVLKNQTPFTSIIPPKAAENRKLLLTKNSSKVPFYPTDRKLQDISQTGKKGSTLNEDQKKNDHNLMECDSQNAGKMCPRTEDNKAPLSSDTVEPGSPLQMKTYNSSRYTSGLRTSEENGKIEGM</sequence>
<evidence type="ECO:0000313" key="4">
    <source>
        <dbReference type="EMBL" id="AFO96005.1"/>
    </source>
</evidence>
<accession>V9KDZ4</accession>
<name>V9KDZ4_CALMI</name>
<organism evidence="4">
    <name type="scientific">Callorhinchus milii</name>
    <name type="common">Ghost shark</name>
    <dbReference type="NCBI Taxonomy" id="7868"/>
    <lineage>
        <taxon>Eukaryota</taxon>
        <taxon>Metazoa</taxon>
        <taxon>Chordata</taxon>
        <taxon>Craniata</taxon>
        <taxon>Vertebrata</taxon>
        <taxon>Chondrichthyes</taxon>
        <taxon>Holocephali</taxon>
        <taxon>Chimaeriformes</taxon>
        <taxon>Callorhinchidae</taxon>
        <taxon>Callorhinchus</taxon>
    </lineage>
</organism>
<dbReference type="PANTHER" id="PTHR22414:SF0">
    <property type="entry name" value="LEUCINE ZIPPER PROTEIN 2"/>
    <property type="match status" value="1"/>
</dbReference>
<proteinExistence type="evidence at transcript level"/>
<feature type="coiled-coil region" evidence="1">
    <location>
        <begin position="175"/>
        <end position="209"/>
    </location>
</feature>
<dbReference type="AlphaFoldDB" id="V9KDZ4"/>
<evidence type="ECO:0000256" key="1">
    <source>
        <dbReference type="SAM" id="Coils"/>
    </source>
</evidence>
<reference evidence="6" key="1">
    <citation type="journal article" date="2006" name="Science">
        <title>Ancient noncoding elements conserved in the human genome.</title>
        <authorList>
            <person name="Venkatesh B."/>
            <person name="Kirkness E.F."/>
            <person name="Loh Y.H."/>
            <person name="Halpern A.L."/>
            <person name="Lee A.P."/>
            <person name="Johnson J."/>
            <person name="Dandona N."/>
            <person name="Viswanathan L.D."/>
            <person name="Tay A."/>
            <person name="Venter J.C."/>
            <person name="Strausberg R.L."/>
            <person name="Brenner S."/>
        </authorList>
    </citation>
    <scope>NUCLEOTIDE SEQUENCE [LARGE SCALE GENOMIC DNA]</scope>
</reference>
<dbReference type="InterPro" id="IPR026718">
    <property type="entry name" value="Luzp2"/>
</dbReference>
<evidence type="ECO:0000313" key="5">
    <source>
        <dbReference type="Ensembl" id="ENSCMIP00000039644.1"/>
    </source>
</evidence>
<reference evidence="4 6" key="3">
    <citation type="journal article" date="2014" name="Nature">
        <title>Elephant shark genome provides unique insights into gnathostome evolution.</title>
        <authorList>
            <consortium name="International Elephant Shark Genome Sequencing Consortium"/>
            <person name="Venkatesh B."/>
            <person name="Lee A.P."/>
            <person name="Ravi V."/>
            <person name="Maurya A.K."/>
            <person name="Lian M.M."/>
            <person name="Swann J.B."/>
            <person name="Ohta Y."/>
            <person name="Flajnik M.F."/>
            <person name="Sutoh Y."/>
            <person name="Kasahara M."/>
            <person name="Hoon S."/>
            <person name="Gangu V."/>
            <person name="Roy S.W."/>
            <person name="Irimia M."/>
            <person name="Korzh V."/>
            <person name="Kondrychyn I."/>
            <person name="Lim Z.W."/>
            <person name="Tay B.H."/>
            <person name="Tohari S."/>
            <person name="Kong K.W."/>
            <person name="Ho S."/>
            <person name="Lorente-Galdos B."/>
            <person name="Quilez J."/>
            <person name="Marques-Bonet T."/>
            <person name="Raney B.J."/>
            <person name="Ingham P.W."/>
            <person name="Tay A."/>
            <person name="Hillier L.W."/>
            <person name="Minx P."/>
            <person name="Boehm T."/>
            <person name="Wilson R.K."/>
            <person name="Brenner S."/>
            <person name="Warren W.C."/>
        </authorList>
    </citation>
    <scope>NUCLEOTIDE SEQUENCE</scope>
    <source>
        <tissue evidence="4">Brain</tissue>
    </source>
</reference>
<keyword evidence="3" id="KW-0732">Signal</keyword>
<evidence type="ECO:0000256" key="2">
    <source>
        <dbReference type="SAM" id="MobiDB-lite"/>
    </source>
</evidence>
<gene>
    <name evidence="5" type="primary">luzp2</name>
</gene>
<feature type="coiled-coil region" evidence="1">
    <location>
        <begin position="73"/>
        <end position="146"/>
    </location>
</feature>
<feature type="signal peptide" evidence="3">
    <location>
        <begin position="1"/>
        <end position="17"/>
    </location>
</feature>
<reference evidence="6" key="2">
    <citation type="journal article" date="2007" name="PLoS Biol.">
        <title>Survey sequencing and comparative analysis of the elephant shark (Callorhinchus milii) genome.</title>
        <authorList>
            <person name="Venkatesh B."/>
            <person name="Kirkness E.F."/>
            <person name="Loh Y.H."/>
            <person name="Halpern A.L."/>
            <person name="Lee A.P."/>
            <person name="Johnson J."/>
            <person name="Dandona N."/>
            <person name="Viswanathan L.D."/>
            <person name="Tay A."/>
            <person name="Venter J.C."/>
            <person name="Strausberg R.L."/>
            <person name="Brenner S."/>
        </authorList>
    </citation>
    <scope>NUCLEOTIDE SEQUENCE [LARGE SCALE GENOMIC DNA]</scope>
</reference>
<dbReference type="GeneTree" id="ENSGT00390000013180"/>
<dbReference type="Ensembl" id="ENSCMIT00000040214.1">
    <property type="protein sequence ID" value="ENSCMIP00000039644.1"/>
    <property type="gene ID" value="ENSCMIG00000016604.1"/>
</dbReference>
<feature type="compositionally biased region" description="Basic and acidic residues" evidence="2">
    <location>
        <begin position="329"/>
        <end position="339"/>
    </location>
</feature>
<evidence type="ECO:0000256" key="3">
    <source>
        <dbReference type="SAM" id="SignalP"/>
    </source>
</evidence>
<feature type="chain" id="PRO_5044739490" evidence="3">
    <location>
        <begin position="18"/>
        <end position="339"/>
    </location>
</feature>
<reference evidence="5" key="4">
    <citation type="submission" date="2025-05" db="UniProtKB">
        <authorList>
            <consortium name="Ensembl"/>
        </authorList>
    </citation>
    <scope>IDENTIFICATION</scope>
</reference>
<dbReference type="Proteomes" id="UP000314986">
    <property type="component" value="Unassembled WGS sequence"/>
</dbReference>
<protein>
    <submittedName>
        <fullName evidence="4">Leucine zipper protein 2</fullName>
    </submittedName>
</protein>
<dbReference type="PANTHER" id="PTHR22414">
    <property type="entry name" value="LEUCINE ZIPPER PROTEIN 2"/>
    <property type="match status" value="1"/>
</dbReference>
<keyword evidence="6" id="KW-1185">Reference proteome</keyword>
<dbReference type="EMBL" id="JW863488">
    <property type="protein sequence ID" value="AFO96005.1"/>
    <property type="molecule type" value="mRNA"/>
</dbReference>